<dbReference type="Gene3D" id="2.60.40.10">
    <property type="entry name" value="Immunoglobulins"/>
    <property type="match status" value="3"/>
</dbReference>
<dbReference type="PROSITE" id="PS50835">
    <property type="entry name" value="IG_LIKE"/>
    <property type="match status" value="1"/>
</dbReference>
<dbReference type="GO" id="GO:0006955">
    <property type="term" value="P:immune response"/>
    <property type="evidence" value="ECO:0007669"/>
    <property type="project" value="TreeGrafter"/>
</dbReference>
<dbReference type="GO" id="GO:0004888">
    <property type="term" value="F:transmembrane signaling receptor activity"/>
    <property type="evidence" value="ECO:0007669"/>
    <property type="project" value="TreeGrafter"/>
</dbReference>
<feature type="transmembrane region" description="Helical" evidence="3">
    <location>
        <begin position="596"/>
        <end position="618"/>
    </location>
</feature>
<reference evidence="7" key="1">
    <citation type="submission" date="2012-01" db="EMBL/GenBank/DDBJ databases">
        <title>The Genome Sequence of Oreochromis niloticus (Nile Tilapia).</title>
        <authorList>
            <consortium name="Broad Institute Genome Assembly Team"/>
            <consortium name="Broad Institute Sequencing Platform"/>
            <person name="Di Palma F."/>
            <person name="Johnson J."/>
            <person name="Lander E.S."/>
            <person name="Lindblad-Toh K."/>
        </authorList>
    </citation>
    <scope>NUCLEOTIDE SEQUENCE [LARGE SCALE GENOMIC DNA]</scope>
</reference>
<dbReference type="PANTHER" id="PTHR11481:SF125">
    <property type="entry name" value="PLATELET ENDOTHELIAL CELL ADHESION MOLECULE-LIKE ISOFORM X1"/>
    <property type="match status" value="1"/>
</dbReference>
<feature type="signal peptide" evidence="4">
    <location>
        <begin position="1"/>
        <end position="24"/>
    </location>
</feature>
<dbReference type="GeneTree" id="ENSGT01140000282577"/>
<keyword evidence="3" id="KW-0472">Membrane</keyword>
<reference evidence="6" key="2">
    <citation type="submission" date="2025-08" db="UniProtKB">
        <authorList>
            <consortium name="Ensembl"/>
        </authorList>
    </citation>
    <scope>IDENTIFICATION</scope>
</reference>
<dbReference type="InterPro" id="IPR050488">
    <property type="entry name" value="Ig_Fc_receptor"/>
</dbReference>
<dbReference type="InterPro" id="IPR007110">
    <property type="entry name" value="Ig-like_dom"/>
</dbReference>
<protein>
    <submittedName>
        <fullName evidence="6">Platelet endothelial cell adhesion molecule</fullName>
    </submittedName>
</protein>
<name>A0A669EQT4_ORENI</name>
<reference evidence="6" key="3">
    <citation type="submission" date="2025-09" db="UniProtKB">
        <authorList>
            <consortium name="Ensembl"/>
        </authorList>
    </citation>
    <scope>IDENTIFICATION</scope>
</reference>
<dbReference type="InterPro" id="IPR003599">
    <property type="entry name" value="Ig_sub"/>
</dbReference>
<evidence type="ECO:0000256" key="2">
    <source>
        <dbReference type="ARBA" id="ARBA00023157"/>
    </source>
</evidence>
<evidence type="ECO:0000313" key="6">
    <source>
        <dbReference type="Ensembl" id="ENSONIP00000073759.1"/>
    </source>
</evidence>
<feature type="domain" description="Ig-like" evidence="5">
    <location>
        <begin position="497"/>
        <end position="587"/>
    </location>
</feature>
<sequence>MGLPQRFILVLLSIYLYSASVVNTQQEFKIQSVKLIIEPRNDVTAGTNVTLRCQATVSTSTEKGPIREYTILKNDKIVYTKTIGSSEDFVYQLHNARVFSTGLYQCKLDIQGDTKLSKAQRLNVQGLSQPVLHLEMNVVNEGEEVQATCIAPGEIGSFIFFFFDNDEQMSRVEGLSNQAKTTFRLSSGGIHKIHCSYKIRTAEDTFPSTKSNNVTVSVKELSITPVLKISPDSTIYEGDHLNISCSAQNFHSSSEGYKLFLSQGTKLLRTGNSTINHNMVAVPKVSEALTFDCRVEMRNVEKYTKKAISVVELFSVPSLTMFPTEIFQGEIMTLTCNSERFASQRINREDLEYTLYPSKNLPSSGKPGVFNVKALQNDFNYTCSAEAKGIKKDSKTLMIRPKVHVSALKISIEDKVILKKSITILCQSNGSLPINYTLFKDNVQVGTKVIRERNRQAVFMDVINKPGEIQYRCEAKNSLHSNKTGSSQHLSVNVIVPLSLMTLTVIPTPLAISEGEDLRFICSVNGTGPVTFKWYRTGSAVPLQTNTTTETYSSFVIKPVSKNDSDKYYCEASNGANKVRSENVDVQVLMALWKKMLIIVACLLLLSVLLLVASMLYIKSKRVKVDRAEVSVWSKRKPETESDDEISKMSNEPNVEYTEVVHARSTDPDRVPLRKGTDTVYSELQNSPHGAADPPDYGSVEYAELNREQFEISQYHPQVHSYQDLPEPVD</sequence>
<dbReference type="InterPro" id="IPR036179">
    <property type="entry name" value="Ig-like_dom_sf"/>
</dbReference>
<dbReference type="InterPro" id="IPR013783">
    <property type="entry name" value="Ig-like_fold"/>
</dbReference>
<dbReference type="SMART" id="SM00409">
    <property type="entry name" value="IG"/>
    <property type="match status" value="3"/>
</dbReference>
<dbReference type="GO" id="GO:0007166">
    <property type="term" value="P:cell surface receptor signaling pathway"/>
    <property type="evidence" value="ECO:0007669"/>
    <property type="project" value="TreeGrafter"/>
</dbReference>
<dbReference type="GO" id="GO:0009897">
    <property type="term" value="C:external side of plasma membrane"/>
    <property type="evidence" value="ECO:0007669"/>
    <property type="project" value="TreeGrafter"/>
</dbReference>
<dbReference type="SMART" id="SM00408">
    <property type="entry name" value="IGc2"/>
    <property type="match status" value="2"/>
</dbReference>
<dbReference type="Proteomes" id="UP000005207">
    <property type="component" value="Linkage group LG6"/>
</dbReference>
<dbReference type="SUPFAM" id="SSF48726">
    <property type="entry name" value="Immunoglobulin"/>
    <property type="match status" value="2"/>
</dbReference>
<keyword evidence="3" id="KW-0812">Transmembrane</keyword>
<keyword evidence="2" id="KW-1015">Disulfide bond</keyword>
<dbReference type="PANTHER" id="PTHR11481">
    <property type="entry name" value="IMMUNOGLOBULIN FC RECEPTOR"/>
    <property type="match status" value="1"/>
</dbReference>
<gene>
    <name evidence="6" type="primary">pecam1b</name>
</gene>
<dbReference type="Pfam" id="PF13927">
    <property type="entry name" value="Ig_3"/>
    <property type="match status" value="1"/>
</dbReference>
<proteinExistence type="predicted"/>
<keyword evidence="1 4" id="KW-0732">Signal</keyword>
<evidence type="ECO:0000256" key="4">
    <source>
        <dbReference type="SAM" id="SignalP"/>
    </source>
</evidence>
<feature type="chain" id="PRO_5025646014" evidence="4">
    <location>
        <begin position="25"/>
        <end position="730"/>
    </location>
</feature>
<dbReference type="CDD" id="cd00096">
    <property type="entry name" value="Ig"/>
    <property type="match status" value="1"/>
</dbReference>
<accession>A0A669EQT4</accession>
<evidence type="ECO:0000256" key="3">
    <source>
        <dbReference type="SAM" id="Phobius"/>
    </source>
</evidence>
<evidence type="ECO:0000259" key="5">
    <source>
        <dbReference type="PROSITE" id="PS50835"/>
    </source>
</evidence>
<keyword evidence="7" id="KW-1185">Reference proteome</keyword>
<dbReference type="InterPro" id="IPR003598">
    <property type="entry name" value="Ig_sub2"/>
</dbReference>
<keyword evidence="3" id="KW-1133">Transmembrane helix</keyword>
<dbReference type="Ensembl" id="ENSONIT00000057061.1">
    <property type="protein sequence ID" value="ENSONIP00000073759.1"/>
    <property type="gene ID" value="ENSONIG00000003318.2"/>
</dbReference>
<evidence type="ECO:0000256" key="1">
    <source>
        <dbReference type="ARBA" id="ARBA00022729"/>
    </source>
</evidence>
<dbReference type="AlphaFoldDB" id="A0A669EQT4"/>
<organism evidence="6 7">
    <name type="scientific">Oreochromis niloticus</name>
    <name type="common">Nile tilapia</name>
    <name type="synonym">Tilapia nilotica</name>
    <dbReference type="NCBI Taxonomy" id="8128"/>
    <lineage>
        <taxon>Eukaryota</taxon>
        <taxon>Metazoa</taxon>
        <taxon>Chordata</taxon>
        <taxon>Craniata</taxon>
        <taxon>Vertebrata</taxon>
        <taxon>Euteleostomi</taxon>
        <taxon>Actinopterygii</taxon>
        <taxon>Neopterygii</taxon>
        <taxon>Teleostei</taxon>
        <taxon>Neoteleostei</taxon>
        <taxon>Acanthomorphata</taxon>
        <taxon>Ovalentaria</taxon>
        <taxon>Cichlomorphae</taxon>
        <taxon>Cichliformes</taxon>
        <taxon>Cichlidae</taxon>
        <taxon>African cichlids</taxon>
        <taxon>Pseudocrenilabrinae</taxon>
        <taxon>Oreochromini</taxon>
        <taxon>Oreochromis</taxon>
    </lineage>
</organism>
<dbReference type="GO" id="GO:0098742">
    <property type="term" value="P:cell-cell adhesion via plasma-membrane adhesion molecules"/>
    <property type="evidence" value="ECO:0007669"/>
    <property type="project" value="TreeGrafter"/>
</dbReference>
<evidence type="ECO:0000313" key="7">
    <source>
        <dbReference type="Proteomes" id="UP000005207"/>
    </source>
</evidence>